<comment type="subcellular location">
    <subcellularLocation>
        <location evidence="1">Cell membrane</location>
        <topology evidence="1">Single-pass membrane protein</topology>
    </subcellularLocation>
</comment>
<dbReference type="FunFam" id="3.30.200.20:FF:000394">
    <property type="entry name" value="Leucine-rich repeat receptor-like protein kinase"/>
    <property type="match status" value="1"/>
</dbReference>
<dbReference type="PANTHER" id="PTHR45631:SF31">
    <property type="entry name" value="PROTEIN KINASE DOMAIN-CONTAINING PROTEIN"/>
    <property type="match status" value="1"/>
</dbReference>
<keyword evidence="7" id="KW-0418">Kinase</keyword>
<proteinExistence type="inferred from homology"/>
<reference evidence="17 18" key="1">
    <citation type="submission" date="2017-09" db="EMBL/GenBank/DDBJ databases">
        <authorList>
            <consortium name="International Durum Wheat Genome Sequencing Consortium (IDWGSC)"/>
            <person name="Milanesi L."/>
        </authorList>
    </citation>
    <scope>NUCLEOTIDE SEQUENCE [LARGE SCALE GENOMIC DNA]</scope>
    <source>
        <strain evidence="18">cv. Svevo</strain>
    </source>
</reference>
<dbReference type="Pfam" id="PF07714">
    <property type="entry name" value="PK_Tyr_Ser-Thr"/>
    <property type="match status" value="1"/>
</dbReference>
<evidence type="ECO:0000256" key="14">
    <source>
        <dbReference type="RuleBase" id="RU000304"/>
    </source>
</evidence>
<keyword evidence="18" id="KW-1185">Reference proteome</keyword>
<dbReference type="AlphaFoldDB" id="A0A9R0R3A1"/>
<dbReference type="PROSITE" id="PS50011">
    <property type="entry name" value="PROTEIN_KINASE_DOM"/>
    <property type="match status" value="1"/>
</dbReference>
<evidence type="ECO:0000256" key="3">
    <source>
        <dbReference type="ARBA" id="ARBA00022527"/>
    </source>
</evidence>
<evidence type="ECO:0000256" key="5">
    <source>
        <dbReference type="ARBA" id="ARBA00022692"/>
    </source>
</evidence>
<evidence type="ECO:0000313" key="17">
    <source>
        <dbReference type="EMBL" id="VAH22188.1"/>
    </source>
</evidence>
<evidence type="ECO:0000259" key="16">
    <source>
        <dbReference type="PROSITE" id="PS50011"/>
    </source>
</evidence>
<dbReference type="SUPFAM" id="SSF56112">
    <property type="entry name" value="Protein kinase-like (PK-like)"/>
    <property type="match status" value="1"/>
</dbReference>
<dbReference type="GO" id="GO:0005524">
    <property type="term" value="F:ATP binding"/>
    <property type="evidence" value="ECO:0007669"/>
    <property type="project" value="UniProtKB-UniRule"/>
</dbReference>
<name>A0A9R0R3A1_TRITD</name>
<evidence type="ECO:0000256" key="9">
    <source>
        <dbReference type="ARBA" id="ARBA00022989"/>
    </source>
</evidence>
<evidence type="ECO:0000256" key="12">
    <source>
        <dbReference type="ARBA" id="ARBA00048679"/>
    </source>
</evidence>
<evidence type="ECO:0000256" key="4">
    <source>
        <dbReference type="ARBA" id="ARBA00022679"/>
    </source>
</evidence>
<sequence length="311" mass="34682">MGSIPDTLSQLSSLTLLDLTGNQLSGSIPSGLLKRTQDDSLTLRYGNNPNLCSNGNSCQPPKKKPRSMVVVHIVVPIFVVLIIVLLSILLLCMRKRRQGTTTNSVRPQNESIDNYGHTSLRLESRRFTYSELEVITNGFQRVVGRGGFGKVYDGFLEDGTQVAVKLRSESSNQGVQEFLAEAQSLAKIHHKNLVSMFGYCKEREYMVLVYEYMSEGALDEHLRGKDNNTRTLSWRQRLLIALESAQGLEYLHKGCNPPLIHRDVKTSNILLNTNLEAKIADFGLLKAFNNDSDTHVSTARVVGTPVYVDPE</sequence>
<dbReference type="Gene3D" id="1.10.510.10">
    <property type="entry name" value="Transferase(Phosphotransferase) domain 1"/>
    <property type="match status" value="1"/>
</dbReference>
<keyword evidence="9 15" id="KW-1133">Transmembrane helix</keyword>
<dbReference type="Gramene" id="TRITD1Bv1G202410.2">
    <property type="protein sequence ID" value="TRITD1Bv1G202410.2"/>
    <property type="gene ID" value="TRITD1Bv1G202410"/>
</dbReference>
<comment type="catalytic activity">
    <reaction evidence="12">
        <text>L-seryl-[protein] + ATP = O-phospho-L-seryl-[protein] + ADP + H(+)</text>
        <dbReference type="Rhea" id="RHEA:17989"/>
        <dbReference type="Rhea" id="RHEA-COMP:9863"/>
        <dbReference type="Rhea" id="RHEA-COMP:11604"/>
        <dbReference type="ChEBI" id="CHEBI:15378"/>
        <dbReference type="ChEBI" id="CHEBI:29999"/>
        <dbReference type="ChEBI" id="CHEBI:30616"/>
        <dbReference type="ChEBI" id="CHEBI:83421"/>
        <dbReference type="ChEBI" id="CHEBI:456216"/>
        <dbReference type="EC" id="2.7.11.1"/>
    </reaction>
</comment>
<dbReference type="FunFam" id="1.10.510.10:FF:001023">
    <property type="entry name" value="Os07g0541700 protein"/>
    <property type="match status" value="1"/>
</dbReference>
<dbReference type="GO" id="GO:0004674">
    <property type="term" value="F:protein serine/threonine kinase activity"/>
    <property type="evidence" value="ECO:0007669"/>
    <property type="project" value="UniProtKB-KW"/>
</dbReference>
<dbReference type="EC" id="2.7.11.1" evidence="2"/>
<feature type="transmembrane region" description="Helical" evidence="15">
    <location>
        <begin position="69"/>
        <end position="92"/>
    </location>
</feature>
<keyword evidence="3 14" id="KW-0723">Serine/threonine-protein kinase</keyword>
<dbReference type="InterPro" id="IPR032675">
    <property type="entry name" value="LRR_dom_sf"/>
</dbReference>
<dbReference type="Gene3D" id="3.30.200.20">
    <property type="entry name" value="Phosphorylase Kinase, domain 1"/>
    <property type="match status" value="1"/>
</dbReference>
<comment type="similarity">
    <text evidence="14">Belongs to the protein kinase superfamily.</text>
</comment>
<keyword evidence="10 15" id="KW-0472">Membrane</keyword>
<dbReference type="GO" id="GO:0005886">
    <property type="term" value="C:plasma membrane"/>
    <property type="evidence" value="ECO:0007669"/>
    <property type="project" value="UniProtKB-SubCell"/>
</dbReference>
<evidence type="ECO:0000256" key="1">
    <source>
        <dbReference type="ARBA" id="ARBA00004162"/>
    </source>
</evidence>
<organism evidence="17 18">
    <name type="scientific">Triticum turgidum subsp. durum</name>
    <name type="common">Durum wheat</name>
    <name type="synonym">Triticum durum</name>
    <dbReference type="NCBI Taxonomy" id="4567"/>
    <lineage>
        <taxon>Eukaryota</taxon>
        <taxon>Viridiplantae</taxon>
        <taxon>Streptophyta</taxon>
        <taxon>Embryophyta</taxon>
        <taxon>Tracheophyta</taxon>
        <taxon>Spermatophyta</taxon>
        <taxon>Magnoliopsida</taxon>
        <taxon>Liliopsida</taxon>
        <taxon>Poales</taxon>
        <taxon>Poaceae</taxon>
        <taxon>BOP clade</taxon>
        <taxon>Pooideae</taxon>
        <taxon>Triticodae</taxon>
        <taxon>Triticeae</taxon>
        <taxon>Triticinae</taxon>
        <taxon>Triticum</taxon>
    </lineage>
</organism>
<dbReference type="OMA" id="HMNARFY"/>
<dbReference type="InterPro" id="IPR000719">
    <property type="entry name" value="Prot_kinase_dom"/>
</dbReference>
<keyword evidence="4" id="KW-0808">Transferase</keyword>
<dbReference type="EMBL" id="LT934112">
    <property type="protein sequence ID" value="VAH22188.1"/>
    <property type="molecule type" value="Genomic_DNA"/>
</dbReference>
<dbReference type="InterPro" id="IPR001245">
    <property type="entry name" value="Ser-Thr/Tyr_kinase_cat_dom"/>
</dbReference>
<evidence type="ECO:0000256" key="11">
    <source>
        <dbReference type="ARBA" id="ARBA00047899"/>
    </source>
</evidence>
<dbReference type="Proteomes" id="UP000324705">
    <property type="component" value="Chromosome 1B"/>
</dbReference>
<protein>
    <recommendedName>
        <fullName evidence="2">non-specific serine/threonine protein kinase</fullName>
        <ecNumber evidence="2">2.7.11.1</ecNumber>
    </recommendedName>
</protein>
<dbReference type="InterPro" id="IPR011009">
    <property type="entry name" value="Kinase-like_dom_sf"/>
</dbReference>
<evidence type="ECO:0000256" key="10">
    <source>
        <dbReference type="ARBA" id="ARBA00023136"/>
    </source>
</evidence>
<dbReference type="SMART" id="SM00220">
    <property type="entry name" value="S_TKc"/>
    <property type="match status" value="1"/>
</dbReference>
<evidence type="ECO:0000256" key="2">
    <source>
        <dbReference type="ARBA" id="ARBA00012513"/>
    </source>
</evidence>
<feature type="binding site" evidence="13">
    <location>
        <position position="165"/>
    </location>
    <ligand>
        <name>ATP</name>
        <dbReference type="ChEBI" id="CHEBI:30616"/>
    </ligand>
</feature>
<dbReference type="PROSITE" id="PS00107">
    <property type="entry name" value="PROTEIN_KINASE_ATP"/>
    <property type="match status" value="1"/>
</dbReference>
<dbReference type="Gene3D" id="3.80.10.10">
    <property type="entry name" value="Ribonuclease Inhibitor"/>
    <property type="match status" value="1"/>
</dbReference>
<dbReference type="PROSITE" id="PS00108">
    <property type="entry name" value="PROTEIN_KINASE_ST"/>
    <property type="match status" value="1"/>
</dbReference>
<dbReference type="SUPFAM" id="SSF52058">
    <property type="entry name" value="L domain-like"/>
    <property type="match status" value="1"/>
</dbReference>
<keyword evidence="8 13" id="KW-0067">ATP-binding</keyword>
<feature type="domain" description="Protein kinase" evidence="16">
    <location>
        <begin position="137"/>
        <end position="311"/>
    </location>
</feature>
<dbReference type="PANTHER" id="PTHR45631">
    <property type="entry name" value="OS07G0107800 PROTEIN-RELATED"/>
    <property type="match status" value="1"/>
</dbReference>
<accession>A0A9R0R3A1</accession>
<dbReference type="InterPro" id="IPR017441">
    <property type="entry name" value="Protein_kinase_ATP_BS"/>
</dbReference>
<evidence type="ECO:0000256" key="13">
    <source>
        <dbReference type="PROSITE-ProRule" id="PRU10141"/>
    </source>
</evidence>
<evidence type="ECO:0000256" key="6">
    <source>
        <dbReference type="ARBA" id="ARBA00022741"/>
    </source>
</evidence>
<evidence type="ECO:0000256" key="8">
    <source>
        <dbReference type="ARBA" id="ARBA00022840"/>
    </source>
</evidence>
<evidence type="ECO:0000256" key="15">
    <source>
        <dbReference type="SAM" id="Phobius"/>
    </source>
</evidence>
<gene>
    <name evidence="17" type="ORF">TRITD_1Bv1G202410</name>
</gene>
<keyword evidence="5 15" id="KW-0812">Transmembrane</keyword>
<comment type="catalytic activity">
    <reaction evidence="11">
        <text>L-threonyl-[protein] + ATP = O-phospho-L-threonyl-[protein] + ADP + H(+)</text>
        <dbReference type="Rhea" id="RHEA:46608"/>
        <dbReference type="Rhea" id="RHEA-COMP:11060"/>
        <dbReference type="Rhea" id="RHEA-COMP:11605"/>
        <dbReference type="ChEBI" id="CHEBI:15378"/>
        <dbReference type="ChEBI" id="CHEBI:30013"/>
        <dbReference type="ChEBI" id="CHEBI:30616"/>
        <dbReference type="ChEBI" id="CHEBI:61977"/>
        <dbReference type="ChEBI" id="CHEBI:456216"/>
        <dbReference type="EC" id="2.7.11.1"/>
    </reaction>
</comment>
<evidence type="ECO:0000313" key="18">
    <source>
        <dbReference type="Proteomes" id="UP000324705"/>
    </source>
</evidence>
<dbReference type="InterPro" id="IPR008271">
    <property type="entry name" value="Ser/Thr_kinase_AS"/>
</dbReference>
<keyword evidence="6 13" id="KW-0547">Nucleotide-binding</keyword>
<evidence type="ECO:0000256" key="7">
    <source>
        <dbReference type="ARBA" id="ARBA00022777"/>
    </source>
</evidence>